<keyword evidence="1" id="KW-1133">Transmembrane helix</keyword>
<feature type="transmembrane region" description="Helical" evidence="1">
    <location>
        <begin position="95"/>
        <end position="114"/>
    </location>
</feature>
<feature type="transmembrane region" description="Helical" evidence="1">
    <location>
        <begin position="178"/>
        <end position="197"/>
    </location>
</feature>
<dbReference type="GO" id="GO:0016747">
    <property type="term" value="F:acyltransferase activity, transferring groups other than amino-acyl groups"/>
    <property type="evidence" value="ECO:0007669"/>
    <property type="project" value="InterPro"/>
</dbReference>
<feature type="transmembrane region" description="Helical" evidence="1">
    <location>
        <begin position="27"/>
        <end position="48"/>
    </location>
</feature>
<reference evidence="3 4" key="1">
    <citation type="submission" date="2020-04" db="EMBL/GenBank/DDBJ databases">
        <title>Genome sequencing of novel species.</title>
        <authorList>
            <person name="Heo J."/>
            <person name="Kim S.-J."/>
            <person name="Kim J.-S."/>
            <person name="Hong S.-B."/>
            <person name="Kwon S.-W."/>
        </authorList>
    </citation>
    <scope>NUCLEOTIDE SEQUENCE [LARGE SCALE GENOMIC DNA]</scope>
    <source>
        <strain evidence="3 4">GN2-R2</strain>
    </source>
</reference>
<dbReference type="GO" id="GO:0009103">
    <property type="term" value="P:lipopolysaccharide biosynthetic process"/>
    <property type="evidence" value="ECO:0007669"/>
    <property type="project" value="TreeGrafter"/>
</dbReference>
<proteinExistence type="predicted"/>
<protein>
    <submittedName>
        <fullName evidence="3">Acyltransferase</fullName>
    </submittedName>
</protein>
<feature type="domain" description="Acyltransferase 3" evidence="2">
    <location>
        <begin position="24"/>
        <end position="367"/>
    </location>
</feature>
<feature type="transmembrane region" description="Helical" evidence="1">
    <location>
        <begin position="313"/>
        <end position="329"/>
    </location>
</feature>
<dbReference type="Pfam" id="PF01757">
    <property type="entry name" value="Acyl_transf_3"/>
    <property type="match status" value="1"/>
</dbReference>
<dbReference type="KEGG" id="mfy:HH212_14530"/>
<dbReference type="Proteomes" id="UP000502415">
    <property type="component" value="Chromosome"/>
</dbReference>
<dbReference type="InterPro" id="IPR050879">
    <property type="entry name" value="Acyltransferase_3"/>
</dbReference>
<gene>
    <name evidence="3" type="ORF">HH212_14530</name>
</gene>
<dbReference type="InterPro" id="IPR002656">
    <property type="entry name" value="Acyl_transf_3_dom"/>
</dbReference>
<keyword evidence="3" id="KW-0808">Transferase</keyword>
<accession>A0A7Z2VXS0</accession>
<feature type="transmembrane region" description="Helical" evidence="1">
    <location>
        <begin position="282"/>
        <end position="301"/>
    </location>
</feature>
<evidence type="ECO:0000313" key="3">
    <source>
        <dbReference type="EMBL" id="QJE01098.1"/>
    </source>
</evidence>
<keyword evidence="3" id="KW-0012">Acyltransferase</keyword>
<evidence type="ECO:0000313" key="4">
    <source>
        <dbReference type="Proteomes" id="UP000502415"/>
    </source>
</evidence>
<dbReference type="PANTHER" id="PTHR23028:SF53">
    <property type="entry name" value="ACYL_TRANSF_3 DOMAIN-CONTAINING PROTEIN"/>
    <property type="match status" value="1"/>
</dbReference>
<feature type="transmembrane region" description="Helical" evidence="1">
    <location>
        <begin position="349"/>
        <end position="370"/>
    </location>
</feature>
<feature type="transmembrane region" description="Helical" evidence="1">
    <location>
        <begin position="146"/>
        <end position="166"/>
    </location>
</feature>
<keyword evidence="4" id="KW-1185">Reference proteome</keyword>
<organism evidence="3 4">
    <name type="scientific">Massilia forsythiae</name>
    <dbReference type="NCBI Taxonomy" id="2728020"/>
    <lineage>
        <taxon>Bacteria</taxon>
        <taxon>Pseudomonadati</taxon>
        <taxon>Pseudomonadota</taxon>
        <taxon>Betaproteobacteria</taxon>
        <taxon>Burkholderiales</taxon>
        <taxon>Oxalobacteraceae</taxon>
        <taxon>Telluria group</taxon>
        <taxon>Massilia</taxon>
    </lineage>
</organism>
<dbReference type="AlphaFoldDB" id="A0A7Z2VXS0"/>
<keyword evidence="1" id="KW-0812">Transmembrane</keyword>
<name>A0A7Z2VXS0_9BURK</name>
<dbReference type="RefSeq" id="WP_170203127.1">
    <property type="nucleotide sequence ID" value="NZ_CP051685.1"/>
</dbReference>
<dbReference type="EMBL" id="CP051685">
    <property type="protein sequence ID" value="QJE01098.1"/>
    <property type="molecule type" value="Genomic_DNA"/>
</dbReference>
<evidence type="ECO:0000259" key="2">
    <source>
        <dbReference type="Pfam" id="PF01757"/>
    </source>
</evidence>
<dbReference type="GO" id="GO:0016020">
    <property type="term" value="C:membrane"/>
    <property type="evidence" value="ECO:0007669"/>
    <property type="project" value="TreeGrafter"/>
</dbReference>
<evidence type="ECO:0000256" key="1">
    <source>
        <dbReference type="SAM" id="Phobius"/>
    </source>
</evidence>
<keyword evidence="1" id="KW-0472">Membrane</keyword>
<feature type="transmembrane region" description="Helical" evidence="1">
    <location>
        <begin position="54"/>
        <end position="75"/>
    </location>
</feature>
<sequence length="396" mass="43299">MMSYQTTPIAAAPDVAHHEPRAPGIDLLRALAIVTVMLYHLGSHGVALPAWVEHGWMGVDLFFVLSGYLIGWQVLRTVAQGGAPRWGRFLLDRALRILPAYYAVLILYVLLGQGREGGNLQPLWKFVTFMLNLAPDWEHGTAYSHAWSLCVEEHFYWLFPLAVWLLAGRARKRASGRLVGALALAIVAGGMLLRGALWQWRVAPHLAGGDTAAAIGAYVVSLYDPTYARLDGLLLGVMLASVRAFRPAWWTRLLRHPRRLLAAGFLVLFCCMRIDALGPIGALVLFPLVALGCACLLAGALSPATRIGRRQLPGVRTLALLAFSLYLTHKQVYAWLDEWLPQALRAAPLAALPVYALVSLAAAALLYLAVERPELRLRVRMSIKTSARGSGSATPP</sequence>
<dbReference type="PANTHER" id="PTHR23028">
    <property type="entry name" value="ACETYLTRANSFERASE"/>
    <property type="match status" value="1"/>
</dbReference>